<organism evidence="1">
    <name type="scientific">Arundo donax</name>
    <name type="common">Giant reed</name>
    <name type="synonym">Donax arundinaceus</name>
    <dbReference type="NCBI Taxonomy" id="35708"/>
    <lineage>
        <taxon>Eukaryota</taxon>
        <taxon>Viridiplantae</taxon>
        <taxon>Streptophyta</taxon>
        <taxon>Embryophyta</taxon>
        <taxon>Tracheophyta</taxon>
        <taxon>Spermatophyta</taxon>
        <taxon>Magnoliopsida</taxon>
        <taxon>Liliopsida</taxon>
        <taxon>Poales</taxon>
        <taxon>Poaceae</taxon>
        <taxon>PACMAD clade</taxon>
        <taxon>Arundinoideae</taxon>
        <taxon>Arundineae</taxon>
        <taxon>Arundo</taxon>
    </lineage>
</organism>
<sequence length="25" mass="2947">MTSIQLALSLELIFTFLMIYQKVRS</sequence>
<evidence type="ECO:0000313" key="1">
    <source>
        <dbReference type="EMBL" id="JAE19887.1"/>
    </source>
</evidence>
<reference evidence="1" key="1">
    <citation type="submission" date="2014-09" db="EMBL/GenBank/DDBJ databases">
        <authorList>
            <person name="Magalhaes I.L.F."/>
            <person name="Oliveira U."/>
            <person name="Santos F.R."/>
            <person name="Vidigal T.H.D.A."/>
            <person name="Brescovit A.D."/>
            <person name="Santos A.J."/>
        </authorList>
    </citation>
    <scope>NUCLEOTIDE SEQUENCE</scope>
    <source>
        <tissue evidence="1">Shoot tissue taken approximately 20 cm above the soil surface</tissue>
    </source>
</reference>
<proteinExistence type="predicted"/>
<reference evidence="1" key="2">
    <citation type="journal article" date="2015" name="Data Brief">
        <title>Shoot transcriptome of the giant reed, Arundo donax.</title>
        <authorList>
            <person name="Barrero R.A."/>
            <person name="Guerrero F.D."/>
            <person name="Moolhuijzen P."/>
            <person name="Goolsby J.A."/>
            <person name="Tidwell J."/>
            <person name="Bellgard S.E."/>
            <person name="Bellgard M.I."/>
        </authorList>
    </citation>
    <scope>NUCLEOTIDE SEQUENCE</scope>
    <source>
        <tissue evidence="1">Shoot tissue taken approximately 20 cm above the soil surface</tissue>
    </source>
</reference>
<accession>A0A0A9G5W2</accession>
<protein>
    <submittedName>
        <fullName evidence="1">Uncharacterized protein</fullName>
    </submittedName>
</protein>
<dbReference type="AlphaFoldDB" id="A0A0A9G5W2"/>
<name>A0A0A9G5W2_ARUDO</name>
<dbReference type="EMBL" id="GBRH01178009">
    <property type="protein sequence ID" value="JAE19887.1"/>
    <property type="molecule type" value="Transcribed_RNA"/>
</dbReference>